<evidence type="ECO:0000256" key="4">
    <source>
        <dbReference type="ARBA" id="ARBA00022692"/>
    </source>
</evidence>
<reference evidence="11" key="1">
    <citation type="submission" date="2022-02" db="EMBL/GenBank/DDBJ databases">
        <title>Vibrio sp. nov, a new bacterium isolated from seawater.</title>
        <authorList>
            <person name="Yuan Y."/>
        </authorList>
    </citation>
    <scope>NUCLEOTIDE SEQUENCE</scope>
    <source>
        <strain evidence="11">ZSDZ65</strain>
    </source>
</reference>
<feature type="domain" description="OmpA-like" evidence="10">
    <location>
        <begin position="144"/>
        <end position="262"/>
    </location>
</feature>
<dbReference type="EMBL" id="JAKRRY010000001">
    <property type="protein sequence ID" value="MCW8344598.1"/>
    <property type="molecule type" value="Genomic_DNA"/>
</dbReference>
<dbReference type="PANTHER" id="PTHR30329">
    <property type="entry name" value="STATOR ELEMENT OF FLAGELLAR MOTOR COMPLEX"/>
    <property type="match status" value="1"/>
</dbReference>
<accession>A0A9X3CJH5</accession>
<proteinExistence type="inferred from homology"/>
<evidence type="ECO:0000256" key="5">
    <source>
        <dbReference type="ARBA" id="ARBA00022989"/>
    </source>
</evidence>
<dbReference type="Gene3D" id="3.30.1330.60">
    <property type="entry name" value="OmpA-like domain"/>
    <property type="match status" value="1"/>
</dbReference>
<keyword evidence="4 9" id="KW-0812">Transmembrane</keyword>
<keyword evidence="5 9" id="KW-1133">Transmembrane helix</keyword>
<dbReference type="SUPFAM" id="SSF103088">
    <property type="entry name" value="OmpA-like"/>
    <property type="match status" value="1"/>
</dbReference>
<evidence type="ECO:0000256" key="8">
    <source>
        <dbReference type="SAM" id="MobiDB-lite"/>
    </source>
</evidence>
<comment type="similarity">
    <text evidence="2">Belongs to the MotB family.</text>
</comment>
<dbReference type="Pfam" id="PF00691">
    <property type="entry name" value="OmpA"/>
    <property type="match status" value="1"/>
</dbReference>
<evidence type="ECO:0000256" key="3">
    <source>
        <dbReference type="ARBA" id="ARBA00022475"/>
    </source>
</evidence>
<dbReference type="InterPro" id="IPR006665">
    <property type="entry name" value="OmpA-like"/>
</dbReference>
<evidence type="ECO:0000256" key="1">
    <source>
        <dbReference type="ARBA" id="ARBA00004162"/>
    </source>
</evidence>
<gene>
    <name evidence="11" type="ORF">MD535_00960</name>
</gene>
<feature type="transmembrane region" description="Helical" evidence="9">
    <location>
        <begin position="21"/>
        <end position="44"/>
    </location>
</feature>
<dbReference type="PROSITE" id="PS51123">
    <property type="entry name" value="OMPA_2"/>
    <property type="match status" value="1"/>
</dbReference>
<feature type="region of interest" description="Disordered" evidence="8">
    <location>
        <begin position="286"/>
        <end position="307"/>
    </location>
</feature>
<dbReference type="Proteomes" id="UP001155587">
    <property type="component" value="Unassembled WGS sequence"/>
</dbReference>
<evidence type="ECO:0000313" key="11">
    <source>
        <dbReference type="EMBL" id="MCW8344598.1"/>
    </source>
</evidence>
<keyword evidence="6 7" id="KW-0472">Membrane</keyword>
<dbReference type="InterPro" id="IPR025713">
    <property type="entry name" value="MotB-like_N_dom"/>
</dbReference>
<organism evidence="11 12">
    <name type="scientific">Vibrio qingdaonensis</name>
    <dbReference type="NCBI Taxonomy" id="2829491"/>
    <lineage>
        <taxon>Bacteria</taxon>
        <taxon>Pseudomonadati</taxon>
        <taxon>Pseudomonadota</taxon>
        <taxon>Gammaproteobacteria</taxon>
        <taxon>Vibrionales</taxon>
        <taxon>Vibrionaceae</taxon>
        <taxon>Vibrio</taxon>
    </lineage>
</organism>
<dbReference type="AlphaFoldDB" id="A0A9X3CJH5"/>
<keyword evidence="12" id="KW-1185">Reference proteome</keyword>
<evidence type="ECO:0000313" key="12">
    <source>
        <dbReference type="Proteomes" id="UP001155587"/>
    </source>
</evidence>
<evidence type="ECO:0000256" key="7">
    <source>
        <dbReference type="PROSITE-ProRule" id="PRU00473"/>
    </source>
</evidence>
<evidence type="ECO:0000256" key="9">
    <source>
        <dbReference type="SAM" id="Phobius"/>
    </source>
</evidence>
<dbReference type="CDD" id="cd07185">
    <property type="entry name" value="OmpA_C-like"/>
    <property type="match status" value="1"/>
</dbReference>
<evidence type="ECO:0000259" key="10">
    <source>
        <dbReference type="PROSITE" id="PS51123"/>
    </source>
</evidence>
<sequence>MEQQIIIAKKGKKKRDPLQHGGWKVAMADLMISMMCLFLVLWILQVVDVDDQKKLLNYFSYGNDPIQHHGMVESGGNSINPLPLPHVATSHYDAELHRINDTSLLEGEFNSQQELEVLAKRIEQDIAGVDGLGSVSVLVTPQGVKLVIADSDKGPMFFRGGAKVTPFYQDLLLNLAKLLQRIENKMIITGHTDASRYKGSRMTNWELSSNRANSARYYLDRGGLQERHIFQVTGMSDTAPVDINNPKAAINRRIELYILTAETLSQLSDVYKTVFLPDANLPSDVREKQAPLTQKQLSPEVEKRKREAIQQALKNQPVTSFEVMSRYD</sequence>
<dbReference type="Pfam" id="PF13677">
    <property type="entry name" value="MotB_plug"/>
    <property type="match status" value="1"/>
</dbReference>
<name>A0A9X3CJH5_9VIBR</name>
<comment type="caution">
    <text evidence="11">The sequence shown here is derived from an EMBL/GenBank/DDBJ whole genome shotgun (WGS) entry which is preliminary data.</text>
</comment>
<dbReference type="InterPro" id="IPR050330">
    <property type="entry name" value="Bact_OuterMem_StrucFunc"/>
</dbReference>
<comment type="subcellular location">
    <subcellularLocation>
        <location evidence="1">Cell membrane</location>
        <topology evidence="1">Single-pass membrane protein</topology>
    </subcellularLocation>
</comment>
<dbReference type="GO" id="GO:0005886">
    <property type="term" value="C:plasma membrane"/>
    <property type="evidence" value="ECO:0007669"/>
    <property type="project" value="UniProtKB-SubCell"/>
</dbReference>
<protein>
    <submittedName>
        <fullName evidence="11">OmpA family protein</fullName>
    </submittedName>
</protein>
<dbReference type="RefSeq" id="WP_265673022.1">
    <property type="nucleotide sequence ID" value="NZ_JAKRRY010000001.1"/>
</dbReference>
<evidence type="ECO:0000256" key="2">
    <source>
        <dbReference type="ARBA" id="ARBA00008914"/>
    </source>
</evidence>
<keyword evidence="3" id="KW-1003">Cell membrane</keyword>
<evidence type="ECO:0000256" key="6">
    <source>
        <dbReference type="ARBA" id="ARBA00023136"/>
    </source>
</evidence>
<dbReference type="InterPro" id="IPR036737">
    <property type="entry name" value="OmpA-like_sf"/>
</dbReference>
<dbReference type="PANTHER" id="PTHR30329:SF21">
    <property type="entry name" value="LIPOPROTEIN YIAD-RELATED"/>
    <property type="match status" value="1"/>
</dbReference>